<dbReference type="Pfam" id="PF01529">
    <property type="entry name" value="DHHC"/>
    <property type="match status" value="1"/>
</dbReference>
<dbReference type="PANTHER" id="PTHR12246">
    <property type="entry name" value="PALMITOYLTRANSFERASE ZDHHC16"/>
    <property type="match status" value="1"/>
</dbReference>
<evidence type="ECO:0000256" key="8">
    <source>
        <dbReference type="ARBA" id="ARBA00023288"/>
    </source>
</evidence>
<gene>
    <name evidence="11" type="primary">PFA4</name>
    <name evidence="14" type="ORF">RNJ44_00213</name>
</gene>
<evidence type="ECO:0000256" key="2">
    <source>
        <dbReference type="ARBA" id="ARBA00022679"/>
    </source>
</evidence>
<keyword evidence="6 11" id="KW-0472">Membrane</keyword>
<evidence type="ECO:0000256" key="11">
    <source>
        <dbReference type="HAMAP-Rule" id="MF_03199"/>
    </source>
</evidence>
<evidence type="ECO:0000256" key="12">
    <source>
        <dbReference type="RuleBase" id="RU079119"/>
    </source>
</evidence>
<evidence type="ECO:0000256" key="4">
    <source>
        <dbReference type="ARBA" id="ARBA00022824"/>
    </source>
</evidence>
<evidence type="ECO:0000256" key="10">
    <source>
        <dbReference type="ARBA" id="ARBA00048048"/>
    </source>
</evidence>
<dbReference type="EC" id="2.3.1.225" evidence="11"/>
<feature type="active site" description="S-palmitoyl cysteine intermediate" evidence="11">
    <location>
        <position position="108"/>
    </location>
</feature>
<comment type="domain">
    <text evidence="11 12">The DHHC domain is required for palmitoyltransferase activity.</text>
</comment>
<accession>A0ABR4NT83</accession>
<evidence type="ECO:0000256" key="7">
    <source>
        <dbReference type="ARBA" id="ARBA00023139"/>
    </source>
</evidence>
<dbReference type="InterPro" id="IPR033682">
    <property type="entry name" value="PFA4"/>
</dbReference>
<reference evidence="14 15" key="1">
    <citation type="submission" date="2024-05" db="EMBL/GenBank/DDBJ databases">
        <title>Long read based assembly of the Candida bracarensis genome reveals expanded adhesin content.</title>
        <authorList>
            <person name="Marcet-Houben M."/>
            <person name="Ksiezopolska E."/>
            <person name="Gabaldon T."/>
        </authorList>
    </citation>
    <scope>NUCLEOTIDE SEQUENCE [LARGE SCALE GENOMIC DNA]</scope>
    <source>
        <strain evidence="14 15">CBM6</strain>
    </source>
</reference>
<comment type="subcellular location">
    <subcellularLocation>
        <location evidence="11">Endoplasmic reticulum membrane</location>
        <topology evidence="11">Multi-pass membrane protein</topology>
    </subcellularLocation>
    <subcellularLocation>
        <location evidence="1">Membrane</location>
        <topology evidence="1">Multi-pass membrane protein</topology>
    </subcellularLocation>
</comment>
<evidence type="ECO:0000256" key="6">
    <source>
        <dbReference type="ARBA" id="ARBA00023136"/>
    </source>
</evidence>
<evidence type="ECO:0000256" key="9">
    <source>
        <dbReference type="ARBA" id="ARBA00023315"/>
    </source>
</evidence>
<feature type="transmembrane region" description="Helical" evidence="11 12">
    <location>
        <begin position="41"/>
        <end position="59"/>
    </location>
</feature>
<proteinExistence type="inferred from homology"/>
<feature type="transmembrane region" description="Helical" evidence="11 12">
    <location>
        <begin position="164"/>
        <end position="186"/>
    </location>
</feature>
<dbReference type="EMBL" id="JBEVYD010000006">
    <property type="protein sequence ID" value="KAL3231678.1"/>
    <property type="molecule type" value="Genomic_DNA"/>
</dbReference>
<evidence type="ECO:0000313" key="15">
    <source>
        <dbReference type="Proteomes" id="UP001623330"/>
    </source>
</evidence>
<sequence length="376" mass="44537">MAVKLKWPWLGIAIPSFLISFIGINAHVFILWNYLSVRKQIWYEFCQTMIWISYYLAIYTNPGAPKKDYKPKKNVWKVYCKKCQIYKPERSHHCKTCNQCILMMDHHCPWTMNCVGYNNFPHFMRFLFWVIVGTSTLFAFLLKRIAHIWKDRHSPSYLYLKSEIIFLTILTPMDLFILFTISVLFIRCLMNQILGGKTQIESWEMDRLETLSRLRRLLPKVINNTWIIYPELKNDKMRREEQRLLEKKWVPMESYINFPYDLGIISNAVTVLGSPIYWLWPFSGPTSDGMNFQKNEESIIEPDSSLCDIMLGLPWPPDSGKHLLSEHYDSTITESVSEDGEQVIRNRINSNRLSRSKWQNEWGEMLEDFGVDVDIE</sequence>
<keyword evidence="8 11" id="KW-0449">Lipoprotein</keyword>
<keyword evidence="4 11" id="KW-0256">Endoplasmic reticulum</keyword>
<comment type="catalytic activity">
    <reaction evidence="10 11 12">
        <text>L-cysteinyl-[protein] + hexadecanoyl-CoA = S-hexadecanoyl-L-cysteinyl-[protein] + CoA</text>
        <dbReference type="Rhea" id="RHEA:36683"/>
        <dbReference type="Rhea" id="RHEA-COMP:10131"/>
        <dbReference type="Rhea" id="RHEA-COMP:11032"/>
        <dbReference type="ChEBI" id="CHEBI:29950"/>
        <dbReference type="ChEBI" id="CHEBI:57287"/>
        <dbReference type="ChEBI" id="CHEBI:57379"/>
        <dbReference type="ChEBI" id="CHEBI:74151"/>
        <dbReference type="EC" id="2.3.1.225"/>
    </reaction>
</comment>
<organism evidence="14 15">
    <name type="scientific">Nakaseomyces bracarensis</name>
    <dbReference type="NCBI Taxonomy" id="273131"/>
    <lineage>
        <taxon>Eukaryota</taxon>
        <taxon>Fungi</taxon>
        <taxon>Dikarya</taxon>
        <taxon>Ascomycota</taxon>
        <taxon>Saccharomycotina</taxon>
        <taxon>Saccharomycetes</taxon>
        <taxon>Saccharomycetales</taxon>
        <taxon>Saccharomycetaceae</taxon>
        <taxon>Nakaseomyces</taxon>
    </lineage>
</organism>
<dbReference type="PROSITE" id="PS50216">
    <property type="entry name" value="DHHC"/>
    <property type="match status" value="1"/>
</dbReference>
<feature type="transmembrane region" description="Helical" evidence="11 12">
    <location>
        <begin position="126"/>
        <end position="143"/>
    </location>
</feature>
<dbReference type="InterPro" id="IPR039859">
    <property type="entry name" value="PFA4/ZDH16/20/ERF2-like"/>
</dbReference>
<evidence type="ECO:0000256" key="3">
    <source>
        <dbReference type="ARBA" id="ARBA00022692"/>
    </source>
</evidence>
<evidence type="ECO:0000313" key="14">
    <source>
        <dbReference type="EMBL" id="KAL3231678.1"/>
    </source>
</evidence>
<comment type="similarity">
    <text evidence="11">Belongs to the DHHC palmitoyltransferase family. PFA4 subfamily.</text>
</comment>
<keyword evidence="9 11" id="KW-0012">Acyltransferase</keyword>
<dbReference type="InterPro" id="IPR001594">
    <property type="entry name" value="Palmitoyltrfase_DHHC"/>
</dbReference>
<feature type="transmembrane region" description="Helical" evidence="11 12">
    <location>
        <begin position="12"/>
        <end position="34"/>
    </location>
</feature>
<keyword evidence="5 11" id="KW-1133">Transmembrane helix</keyword>
<keyword evidence="7 11" id="KW-0564">Palmitate</keyword>
<dbReference type="HAMAP" id="MF_03199">
    <property type="entry name" value="DHHC_PAT_PFA4"/>
    <property type="match status" value="1"/>
</dbReference>
<evidence type="ECO:0000256" key="1">
    <source>
        <dbReference type="ARBA" id="ARBA00004141"/>
    </source>
</evidence>
<keyword evidence="3 11" id="KW-0812">Transmembrane</keyword>
<keyword evidence="15" id="KW-1185">Reference proteome</keyword>
<dbReference type="Proteomes" id="UP001623330">
    <property type="component" value="Unassembled WGS sequence"/>
</dbReference>
<name>A0ABR4NT83_9SACH</name>
<feature type="domain" description="Palmitoyltransferase DHHC" evidence="13">
    <location>
        <begin position="77"/>
        <end position="204"/>
    </location>
</feature>
<evidence type="ECO:0000256" key="5">
    <source>
        <dbReference type="ARBA" id="ARBA00022989"/>
    </source>
</evidence>
<evidence type="ECO:0000259" key="13">
    <source>
        <dbReference type="Pfam" id="PF01529"/>
    </source>
</evidence>
<keyword evidence="2 11" id="KW-0808">Transferase</keyword>
<comment type="caution">
    <text evidence="14">The sequence shown here is derived from an EMBL/GenBank/DDBJ whole genome shotgun (WGS) entry which is preliminary data.</text>
</comment>
<comment type="function">
    <text evidence="11">Mediates the reversible addition of palmitate to target proteins, thereby regulating their membrane association and biological function.</text>
</comment>
<protein>
    <recommendedName>
        <fullName evidence="11">Palmitoyltransferase PFA4</fullName>
        <ecNumber evidence="11">2.3.1.225</ecNumber>
    </recommendedName>
    <alternativeName>
        <fullName evidence="11">Protein S-acyltransferase</fullName>
        <shortName evidence="11">PAT</shortName>
    </alternativeName>
    <alternativeName>
        <fullName evidence="11">Protein fatty acyltransferase 4</fullName>
    </alternativeName>
</protein>